<evidence type="ECO:0000313" key="3">
    <source>
        <dbReference type="EMBL" id="CAG8749706.1"/>
    </source>
</evidence>
<sequence length="52" mass="5779">TRAPAYPEIESFLAIWFMQALSANQTIIGDILKAKACIFAQMLNIEKFSASD</sequence>
<keyword evidence="4" id="KW-1185">Reference proteome</keyword>
<dbReference type="InterPro" id="IPR009057">
    <property type="entry name" value="Homeodomain-like_sf"/>
</dbReference>
<dbReference type="Gene3D" id="1.10.10.60">
    <property type="entry name" value="Homeodomain-like"/>
    <property type="match status" value="1"/>
</dbReference>
<accession>A0A9N9IWN9</accession>
<gene>
    <name evidence="3" type="ORF">FMOSSE_LOCUS16589</name>
</gene>
<dbReference type="EMBL" id="CAJVPP010024491">
    <property type="protein sequence ID" value="CAG8749706.1"/>
    <property type="molecule type" value="Genomic_DNA"/>
</dbReference>
<keyword evidence="1" id="KW-0238">DNA-binding</keyword>
<organism evidence="3 4">
    <name type="scientific">Funneliformis mosseae</name>
    <name type="common">Endomycorrhizal fungus</name>
    <name type="synonym">Glomus mosseae</name>
    <dbReference type="NCBI Taxonomy" id="27381"/>
    <lineage>
        <taxon>Eukaryota</taxon>
        <taxon>Fungi</taxon>
        <taxon>Fungi incertae sedis</taxon>
        <taxon>Mucoromycota</taxon>
        <taxon>Glomeromycotina</taxon>
        <taxon>Glomeromycetes</taxon>
        <taxon>Glomerales</taxon>
        <taxon>Glomeraceae</taxon>
        <taxon>Funneliformis</taxon>
    </lineage>
</organism>
<dbReference type="SUPFAM" id="SSF46689">
    <property type="entry name" value="Homeodomain-like"/>
    <property type="match status" value="1"/>
</dbReference>
<dbReference type="Proteomes" id="UP000789375">
    <property type="component" value="Unassembled WGS sequence"/>
</dbReference>
<evidence type="ECO:0000259" key="2">
    <source>
        <dbReference type="Pfam" id="PF03221"/>
    </source>
</evidence>
<feature type="non-terminal residue" evidence="3">
    <location>
        <position position="1"/>
    </location>
</feature>
<reference evidence="3" key="1">
    <citation type="submission" date="2021-06" db="EMBL/GenBank/DDBJ databases">
        <authorList>
            <person name="Kallberg Y."/>
            <person name="Tangrot J."/>
            <person name="Rosling A."/>
        </authorList>
    </citation>
    <scope>NUCLEOTIDE SEQUENCE</scope>
    <source>
        <strain evidence="3">87-6 pot B 2015</strain>
    </source>
</reference>
<evidence type="ECO:0000313" key="4">
    <source>
        <dbReference type="Proteomes" id="UP000789375"/>
    </source>
</evidence>
<protein>
    <submittedName>
        <fullName evidence="3">12393_t:CDS:1</fullName>
    </submittedName>
</protein>
<name>A0A9N9IWN9_FUNMO</name>
<evidence type="ECO:0000256" key="1">
    <source>
        <dbReference type="ARBA" id="ARBA00023125"/>
    </source>
</evidence>
<dbReference type="InterPro" id="IPR006600">
    <property type="entry name" value="HTH_CenpB_DNA-bd_dom"/>
</dbReference>
<comment type="caution">
    <text evidence="3">The sequence shown here is derived from an EMBL/GenBank/DDBJ whole genome shotgun (WGS) entry which is preliminary data.</text>
</comment>
<feature type="non-terminal residue" evidence="3">
    <location>
        <position position="52"/>
    </location>
</feature>
<dbReference type="AlphaFoldDB" id="A0A9N9IWN9"/>
<dbReference type="Pfam" id="PF03221">
    <property type="entry name" value="HTH_Tnp_Tc5"/>
    <property type="match status" value="1"/>
</dbReference>
<dbReference type="GO" id="GO:0003677">
    <property type="term" value="F:DNA binding"/>
    <property type="evidence" value="ECO:0007669"/>
    <property type="project" value="UniProtKB-KW"/>
</dbReference>
<feature type="domain" description="HTH CENPB-type" evidence="2">
    <location>
        <begin position="6"/>
        <end position="51"/>
    </location>
</feature>
<proteinExistence type="predicted"/>